<feature type="compositionally biased region" description="Polar residues" evidence="1">
    <location>
        <begin position="61"/>
        <end position="79"/>
    </location>
</feature>
<dbReference type="AlphaFoldDB" id="A0A6V7VNV6"/>
<name>A0A6V7VNV6_MELEN</name>
<accession>A0A6V7VNV6</accession>
<dbReference type="Proteomes" id="UP000580250">
    <property type="component" value="Unassembled WGS sequence"/>
</dbReference>
<proteinExistence type="predicted"/>
<evidence type="ECO:0000313" key="2">
    <source>
        <dbReference type="EMBL" id="CAD2176204.1"/>
    </source>
</evidence>
<protein>
    <submittedName>
        <fullName evidence="2">Uncharacterized protein</fullName>
    </submittedName>
</protein>
<comment type="caution">
    <text evidence="2">The sequence shown here is derived from an EMBL/GenBank/DDBJ whole genome shotgun (WGS) entry which is preliminary data.</text>
</comment>
<feature type="compositionally biased region" description="Low complexity" evidence="1">
    <location>
        <begin position="170"/>
        <end position="184"/>
    </location>
</feature>
<reference evidence="2 3" key="1">
    <citation type="submission" date="2020-08" db="EMBL/GenBank/DDBJ databases">
        <authorList>
            <person name="Koutsovoulos G."/>
            <person name="Danchin GJ E."/>
        </authorList>
    </citation>
    <scope>NUCLEOTIDE SEQUENCE [LARGE SCALE GENOMIC DNA]</scope>
</reference>
<evidence type="ECO:0000313" key="3">
    <source>
        <dbReference type="Proteomes" id="UP000580250"/>
    </source>
</evidence>
<feature type="compositionally biased region" description="Low complexity" evidence="1">
    <location>
        <begin position="140"/>
        <end position="153"/>
    </location>
</feature>
<dbReference type="OrthoDB" id="1431934at2759"/>
<organism evidence="2 3">
    <name type="scientific">Meloidogyne enterolobii</name>
    <name type="common">Root-knot nematode worm</name>
    <name type="synonym">Meloidogyne mayaguensis</name>
    <dbReference type="NCBI Taxonomy" id="390850"/>
    <lineage>
        <taxon>Eukaryota</taxon>
        <taxon>Metazoa</taxon>
        <taxon>Ecdysozoa</taxon>
        <taxon>Nematoda</taxon>
        <taxon>Chromadorea</taxon>
        <taxon>Rhabditida</taxon>
        <taxon>Tylenchina</taxon>
        <taxon>Tylenchomorpha</taxon>
        <taxon>Tylenchoidea</taxon>
        <taxon>Meloidogynidae</taxon>
        <taxon>Meloidogyninae</taxon>
        <taxon>Meloidogyne</taxon>
    </lineage>
</organism>
<gene>
    <name evidence="2" type="ORF">MENT_LOCUS27987</name>
</gene>
<sequence length="300" mass="32508">MNVTSNTCSSSNTTTTKCNKNLGIVVECIENNSVTNTDESQALLLNSGQNSKRKLSERLEGNTNKMANTNVESTATPTKNDMEEYLNSSKHKKKSLNQQPSRFERGRLGLITFLNNITASPTSSDLDNTSEELFRKNVRSHSITSSTTTPTAAAHHHPQIKIPEYKNINKSTKSLSGKLTSSHSENQPGKEEKALSVGDVPLNSGGKMENSISNEFNKENGNVTENQNSAAPADKLSIKSGVSMAASSNSGPSESLFSAGSAQSNTSGIKSCMKQECPICCIRQSAQNFYRFKSLCTYFL</sequence>
<dbReference type="EMBL" id="CAJEWN010000270">
    <property type="protein sequence ID" value="CAD2176204.1"/>
    <property type="molecule type" value="Genomic_DNA"/>
</dbReference>
<feature type="compositionally biased region" description="Polar residues" evidence="1">
    <location>
        <begin position="210"/>
        <end position="230"/>
    </location>
</feature>
<evidence type="ECO:0000256" key="1">
    <source>
        <dbReference type="SAM" id="MobiDB-lite"/>
    </source>
</evidence>
<feature type="region of interest" description="Disordered" evidence="1">
    <location>
        <begin position="139"/>
        <end position="233"/>
    </location>
</feature>
<feature type="region of interest" description="Disordered" evidence="1">
    <location>
        <begin position="61"/>
        <end position="101"/>
    </location>
</feature>